<evidence type="ECO:0000313" key="2">
    <source>
        <dbReference type="Proteomes" id="UP000044806"/>
    </source>
</evidence>
<gene>
    <name evidence="1" type="ORF">ERS013165_01949</name>
</gene>
<proteinExistence type="predicted"/>
<dbReference type="AlphaFoldDB" id="A0A655QJX3"/>
<protein>
    <submittedName>
        <fullName evidence="1">Uncharacterized protein</fullName>
    </submittedName>
</protein>
<dbReference type="Proteomes" id="UP000044806">
    <property type="component" value="Unassembled WGS sequence"/>
</dbReference>
<dbReference type="EMBL" id="CWOW01000009">
    <property type="protein sequence ID" value="CSA59551.1"/>
    <property type="molecule type" value="Genomic_DNA"/>
</dbReference>
<name>A0A655QJX3_VIBCL</name>
<organism evidence="1 2">
    <name type="scientific">Vibrio cholerae</name>
    <dbReference type="NCBI Taxonomy" id="666"/>
    <lineage>
        <taxon>Bacteria</taxon>
        <taxon>Pseudomonadati</taxon>
        <taxon>Pseudomonadota</taxon>
        <taxon>Gammaproteobacteria</taxon>
        <taxon>Vibrionales</taxon>
        <taxon>Vibrionaceae</taxon>
        <taxon>Vibrio</taxon>
    </lineage>
</organism>
<evidence type="ECO:0000313" key="1">
    <source>
        <dbReference type="EMBL" id="CSA59551.1"/>
    </source>
</evidence>
<reference evidence="1 2" key="1">
    <citation type="submission" date="2015-07" db="EMBL/GenBank/DDBJ databases">
        <authorList>
            <consortium name="Pathogen Informatics"/>
        </authorList>
    </citation>
    <scope>NUCLEOTIDE SEQUENCE [LARGE SCALE GENOMIC DNA]</scope>
    <source>
        <strain evidence="1 2">A51</strain>
    </source>
</reference>
<accession>A0A655QJX3</accession>
<sequence length="60" mass="6408">MLSNGSIFNTTAWNTGSSTEPAISAKMVNSKNSRLRPCFGAVTNGDMILWKMPFAALPSS</sequence>